<dbReference type="EMBL" id="BNAY01000001">
    <property type="protein sequence ID" value="GHH07484.1"/>
    <property type="molecule type" value="Genomic_DNA"/>
</dbReference>
<feature type="transmembrane region" description="Helical" evidence="1">
    <location>
        <begin position="221"/>
        <end position="242"/>
    </location>
</feature>
<name>A0ABQ3L9E0_9PSEU</name>
<reference evidence="4" key="1">
    <citation type="journal article" date="2019" name="Int. J. Syst. Evol. Microbiol.">
        <title>The Global Catalogue of Microorganisms (GCM) 10K type strain sequencing project: providing services to taxonomists for standard genome sequencing and annotation.</title>
        <authorList>
            <consortium name="The Broad Institute Genomics Platform"/>
            <consortium name="The Broad Institute Genome Sequencing Center for Infectious Disease"/>
            <person name="Wu L."/>
            <person name="Ma J."/>
        </authorList>
    </citation>
    <scope>NUCLEOTIDE SEQUENCE [LARGE SCALE GENOMIC DNA]</scope>
    <source>
        <strain evidence="4">CGMCC 4.7683</strain>
    </source>
</reference>
<accession>A0ABQ3L9E0</accession>
<dbReference type="InterPro" id="IPR050039">
    <property type="entry name" value="MAB_1171c-like"/>
</dbReference>
<protein>
    <recommendedName>
        <fullName evidence="2">DUF6545 domain-containing protein</fullName>
    </recommendedName>
</protein>
<evidence type="ECO:0000256" key="1">
    <source>
        <dbReference type="SAM" id="Phobius"/>
    </source>
</evidence>
<keyword evidence="1" id="KW-0812">Transmembrane</keyword>
<evidence type="ECO:0000259" key="2">
    <source>
        <dbReference type="Pfam" id="PF20182"/>
    </source>
</evidence>
<dbReference type="InterPro" id="IPR046675">
    <property type="entry name" value="DUF6545"/>
</dbReference>
<organism evidence="3 4">
    <name type="scientific">Amycolatopsis oliviviridis</name>
    <dbReference type="NCBI Taxonomy" id="1471590"/>
    <lineage>
        <taxon>Bacteria</taxon>
        <taxon>Bacillati</taxon>
        <taxon>Actinomycetota</taxon>
        <taxon>Actinomycetes</taxon>
        <taxon>Pseudonocardiales</taxon>
        <taxon>Pseudonocardiaceae</taxon>
        <taxon>Amycolatopsis</taxon>
    </lineage>
</organism>
<evidence type="ECO:0000313" key="3">
    <source>
        <dbReference type="EMBL" id="GHH07484.1"/>
    </source>
</evidence>
<feature type="domain" description="DUF6545" evidence="2">
    <location>
        <begin position="249"/>
        <end position="380"/>
    </location>
</feature>
<gene>
    <name evidence="3" type="ORF">GCM10017790_14310</name>
</gene>
<proteinExistence type="predicted"/>
<keyword evidence="1" id="KW-0472">Membrane</keyword>
<keyword evidence="4" id="KW-1185">Reference proteome</keyword>
<dbReference type="Proteomes" id="UP000635387">
    <property type="component" value="Unassembled WGS sequence"/>
</dbReference>
<evidence type="ECO:0000313" key="4">
    <source>
        <dbReference type="Proteomes" id="UP000635387"/>
    </source>
</evidence>
<feature type="transmembrane region" description="Helical" evidence="1">
    <location>
        <begin position="37"/>
        <end position="61"/>
    </location>
</feature>
<feature type="transmembrane region" description="Helical" evidence="1">
    <location>
        <begin position="179"/>
        <end position="201"/>
    </location>
</feature>
<comment type="caution">
    <text evidence="3">The sequence shown here is derived from an EMBL/GenBank/DDBJ whole genome shotgun (WGS) entry which is preliminary data.</text>
</comment>
<dbReference type="RefSeq" id="WP_191252843.1">
    <property type="nucleotide sequence ID" value="NZ_BNAY01000001.1"/>
</dbReference>
<dbReference type="NCBIfam" id="NF042915">
    <property type="entry name" value="MAB_1171c_fam"/>
    <property type="match status" value="1"/>
</dbReference>
<feature type="transmembrane region" description="Helical" evidence="1">
    <location>
        <begin position="6"/>
        <end position="25"/>
    </location>
</feature>
<keyword evidence="1" id="KW-1133">Transmembrane helix</keyword>
<feature type="transmembrane region" description="Helical" evidence="1">
    <location>
        <begin position="106"/>
        <end position="124"/>
    </location>
</feature>
<feature type="transmembrane region" description="Helical" evidence="1">
    <location>
        <begin position="144"/>
        <end position="167"/>
    </location>
</feature>
<sequence>MPVASVVHLIALVTIAVAVVYRATTWREDNKAPAGRALSLTMVNLFALYLLGWAPAYWLAYDLLGHVPSLPQVIQHIVWMAMSFYAHIFVIRVSAPAGQLRRRLRFGRTLFAVALPLLLIGYVIGPLRIGLPIVGPSGTHDPGVLVYDLIWETHNIIVLVDILLVRWRGMTIESTYLRIGVRFMGLGCLIWLVMLIHKVVYQTIVGLGYDLPYEENGVHGIQFLFSAPGVCFLVIGMTIPSWGPRVARYWRRLRAYHHLTPLWEALAPTRTAIPVAAPRSRRSRLRHRVIGIRDALVGPLRDHLDENTIRLAKEEAMRSGLTEDDAQAVAEAALIAAAVSAYSHGGPVSIPTTPAPQLRQEEDFDAETAWLVKISQAYSRSPIVPAILRRESSSLMNPAGRGE</sequence>
<feature type="transmembrane region" description="Helical" evidence="1">
    <location>
        <begin position="73"/>
        <end position="94"/>
    </location>
</feature>
<dbReference type="Pfam" id="PF20182">
    <property type="entry name" value="DUF6545"/>
    <property type="match status" value="1"/>
</dbReference>